<evidence type="ECO:0000256" key="4">
    <source>
        <dbReference type="PROSITE-ProRule" id="PRU00335"/>
    </source>
</evidence>
<sequence length="208" mass="22957">MAATSSRDRTPVKTPRRRRVDLARREELLGSIQRIFLDEGFTTVTIGELADRLHCSRATLYSVASTKEQLVVLATKAFFRSSAEVIERRVSEHDDPRRRILTYLDGVAEAMRRNSPAFYDDMVAFAPTAEIYARNTARAAARVRELIEEGITAGQFRSTDGNFAAHLVALAIEGVQSGVLLDRTGMTAADAFAELGTLLLNGLLSRPD</sequence>
<evidence type="ECO:0000259" key="5">
    <source>
        <dbReference type="PROSITE" id="PS50977"/>
    </source>
</evidence>
<dbReference type="PANTHER" id="PTHR30055">
    <property type="entry name" value="HTH-TYPE TRANSCRIPTIONAL REGULATOR RUTR"/>
    <property type="match status" value="1"/>
</dbReference>
<dbReference type="Pfam" id="PF00440">
    <property type="entry name" value="TetR_N"/>
    <property type="match status" value="1"/>
</dbReference>
<dbReference type="Gene3D" id="1.10.357.10">
    <property type="entry name" value="Tetracycline Repressor, domain 2"/>
    <property type="match status" value="1"/>
</dbReference>
<dbReference type="PANTHER" id="PTHR30055:SF234">
    <property type="entry name" value="HTH-TYPE TRANSCRIPTIONAL REGULATOR BETI"/>
    <property type="match status" value="1"/>
</dbReference>
<protein>
    <submittedName>
        <fullName evidence="6">TetR/AcrR family transcriptional regulator</fullName>
    </submittedName>
</protein>
<keyword evidence="1" id="KW-0805">Transcription regulation</keyword>
<name>A0A846Y505_9NOCA</name>
<keyword evidence="7" id="KW-1185">Reference proteome</keyword>
<gene>
    <name evidence="6" type="ORF">HGA15_00170</name>
</gene>
<evidence type="ECO:0000256" key="2">
    <source>
        <dbReference type="ARBA" id="ARBA00023125"/>
    </source>
</evidence>
<dbReference type="Proteomes" id="UP000570678">
    <property type="component" value="Unassembled WGS sequence"/>
</dbReference>
<dbReference type="SUPFAM" id="SSF46689">
    <property type="entry name" value="Homeodomain-like"/>
    <property type="match status" value="1"/>
</dbReference>
<reference evidence="6 7" key="1">
    <citation type="submission" date="2020-04" db="EMBL/GenBank/DDBJ databases">
        <title>MicrobeNet Type strains.</title>
        <authorList>
            <person name="Nicholson A.C."/>
        </authorList>
    </citation>
    <scope>NUCLEOTIDE SEQUENCE [LARGE SCALE GENOMIC DNA]</scope>
    <source>
        <strain evidence="6 7">JCM 3332</strain>
    </source>
</reference>
<dbReference type="AlphaFoldDB" id="A0A846Y505"/>
<proteinExistence type="predicted"/>
<dbReference type="InterPro" id="IPR001647">
    <property type="entry name" value="HTH_TetR"/>
</dbReference>
<dbReference type="InterPro" id="IPR009057">
    <property type="entry name" value="Homeodomain-like_sf"/>
</dbReference>
<dbReference type="RefSeq" id="WP_062971169.1">
    <property type="nucleotide sequence ID" value="NZ_JAAXOT010000001.1"/>
</dbReference>
<dbReference type="GO" id="GO:0000976">
    <property type="term" value="F:transcription cis-regulatory region binding"/>
    <property type="evidence" value="ECO:0007669"/>
    <property type="project" value="TreeGrafter"/>
</dbReference>
<dbReference type="Gene3D" id="1.10.10.60">
    <property type="entry name" value="Homeodomain-like"/>
    <property type="match status" value="1"/>
</dbReference>
<feature type="DNA-binding region" description="H-T-H motif" evidence="4">
    <location>
        <begin position="45"/>
        <end position="64"/>
    </location>
</feature>
<keyword evidence="2 4" id="KW-0238">DNA-binding</keyword>
<feature type="domain" description="HTH tetR-type" evidence="5">
    <location>
        <begin position="22"/>
        <end position="82"/>
    </location>
</feature>
<dbReference type="InterPro" id="IPR050109">
    <property type="entry name" value="HTH-type_TetR-like_transc_reg"/>
</dbReference>
<evidence type="ECO:0000313" key="7">
    <source>
        <dbReference type="Proteomes" id="UP000570678"/>
    </source>
</evidence>
<evidence type="ECO:0000313" key="6">
    <source>
        <dbReference type="EMBL" id="NKY54596.1"/>
    </source>
</evidence>
<dbReference type="PROSITE" id="PS50977">
    <property type="entry name" value="HTH_TETR_2"/>
    <property type="match status" value="1"/>
</dbReference>
<evidence type="ECO:0000256" key="3">
    <source>
        <dbReference type="ARBA" id="ARBA00023163"/>
    </source>
</evidence>
<comment type="caution">
    <text evidence="6">The sequence shown here is derived from an EMBL/GenBank/DDBJ whole genome shotgun (WGS) entry which is preliminary data.</text>
</comment>
<organism evidence="6 7">
    <name type="scientific">Nocardia flavorosea</name>
    <dbReference type="NCBI Taxonomy" id="53429"/>
    <lineage>
        <taxon>Bacteria</taxon>
        <taxon>Bacillati</taxon>
        <taxon>Actinomycetota</taxon>
        <taxon>Actinomycetes</taxon>
        <taxon>Mycobacteriales</taxon>
        <taxon>Nocardiaceae</taxon>
        <taxon>Nocardia</taxon>
    </lineage>
</organism>
<dbReference type="EMBL" id="JAAXOT010000001">
    <property type="protein sequence ID" value="NKY54596.1"/>
    <property type="molecule type" value="Genomic_DNA"/>
</dbReference>
<keyword evidence="3" id="KW-0804">Transcription</keyword>
<evidence type="ECO:0000256" key="1">
    <source>
        <dbReference type="ARBA" id="ARBA00023015"/>
    </source>
</evidence>
<dbReference type="GO" id="GO:0003700">
    <property type="term" value="F:DNA-binding transcription factor activity"/>
    <property type="evidence" value="ECO:0007669"/>
    <property type="project" value="TreeGrafter"/>
</dbReference>
<dbReference type="InterPro" id="IPR036271">
    <property type="entry name" value="Tet_transcr_reg_TetR-rel_C_sf"/>
</dbReference>
<accession>A0A846Y505</accession>
<dbReference type="SUPFAM" id="SSF48498">
    <property type="entry name" value="Tetracyclin repressor-like, C-terminal domain"/>
    <property type="match status" value="1"/>
</dbReference>